<sequence length="299" mass="34126">MGAAESLAALIGALSPDEVNIANDVEINVGGNHVDVDDVEGGSVRVGSGDNTHKIEFQEDKVEIYPNELQGEEYALFSQLVRQTKKESGSVDRISEHEEKRALEEANKDVIDETISFFDGLISGHYISLLRSCLYLNQAADRYQTSHDFDVEVEKRELKEKYGYEAYYVANLASSGYFGEGRYFRDLYHRLEEREGNAVIEYKEEFELTIGEELLAVYVSSDDNAEYVKHQFRGRVAKQFRHNPMVDFIDVCGFGEDCENVIEAFIEDIEEEYPSVEYESPDRGQEIVRRIYPGTLRSF</sequence>
<evidence type="ECO:0000313" key="2">
    <source>
        <dbReference type="Proteomes" id="UP000608662"/>
    </source>
</evidence>
<accession>A0A847U835</accession>
<organism evidence="1 2">
    <name type="scientific">Halomicrobium mukohataei</name>
    <dbReference type="NCBI Taxonomy" id="57705"/>
    <lineage>
        <taxon>Archaea</taxon>
        <taxon>Methanobacteriati</taxon>
        <taxon>Methanobacteriota</taxon>
        <taxon>Stenosarchaea group</taxon>
        <taxon>Halobacteria</taxon>
        <taxon>Halobacteriales</taxon>
        <taxon>Haloarculaceae</taxon>
        <taxon>Halomicrobium</taxon>
    </lineage>
</organism>
<reference evidence="1" key="1">
    <citation type="submission" date="2019-12" db="EMBL/GenBank/DDBJ databases">
        <title>Whole-genome sequence of Halomicrobium mukohataei pws1.</title>
        <authorList>
            <person name="Verma D.K."/>
            <person name="Gopal K."/>
            <person name="Prasad E.S."/>
        </authorList>
    </citation>
    <scope>NUCLEOTIDE SEQUENCE</scope>
    <source>
        <strain evidence="1">Pws1</strain>
    </source>
</reference>
<dbReference type="EMBL" id="WOYG01000001">
    <property type="protein sequence ID" value="NLV09139.1"/>
    <property type="molecule type" value="Genomic_DNA"/>
</dbReference>
<evidence type="ECO:0000313" key="1">
    <source>
        <dbReference type="EMBL" id="NLV09139.1"/>
    </source>
</evidence>
<name>A0A847U835_9EURY</name>
<dbReference type="Proteomes" id="UP000608662">
    <property type="component" value="Unassembled WGS sequence"/>
</dbReference>
<dbReference type="RefSeq" id="WP_170093050.1">
    <property type="nucleotide sequence ID" value="NZ_WOYG01000001.1"/>
</dbReference>
<gene>
    <name evidence="1" type="ORF">GOC74_04250</name>
</gene>
<dbReference type="AlphaFoldDB" id="A0A847U835"/>
<comment type="caution">
    <text evidence="1">The sequence shown here is derived from an EMBL/GenBank/DDBJ whole genome shotgun (WGS) entry which is preliminary data.</text>
</comment>
<protein>
    <submittedName>
        <fullName evidence="1">Uncharacterized protein</fullName>
    </submittedName>
</protein>
<proteinExistence type="predicted"/>